<dbReference type="STRING" id="90262.A0A1X2IZR4"/>
<evidence type="ECO:0000256" key="5">
    <source>
        <dbReference type="ARBA" id="ARBA00023212"/>
    </source>
</evidence>
<evidence type="ECO:0000313" key="11">
    <source>
        <dbReference type="EMBL" id="ORZ25051.1"/>
    </source>
</evidence>
<comment type="caution">
    <text evidence="11">The sequence shown here is derived from an EMBL/GenBank/DDBJ whole genome shotgun (WGS) entry which is preliminary data.</text>
</comment>
<dbReference type="InterPro" id="IPR036028">
    <property type="entry name" value="SH3-like_dom_sf"/>
</dbReference>
<keyword evidence="7" id="KW-0175">Coiled coil</keyword>
<feature type="region of interest" description="Disordered" evidence="8">
    <location>
        <begin position="667"/>
        <end position="765"/>
    </location>
</feature>
<dbReference type="AlphaFoldDB" id="A0A1X2IZR4"/>
<evidence type="ECO:0000256" key="4">
    <source>
        <dbReference type="ARBA" id="ARBA00022553"/>
    </source>
</evidence>
<feature type="compositionally biased region" description="Polar residues" evidence="8">
    <location>
        <begin position="375"/>
        <end position="407"/>
    </location>
</feature>
<feature type="region of interest" description="Disordered" evidence="8">
    <location>
        <begin position="595"/>
        <end position="644"/>
    </location>
</feature>
<feature type="compositionally biased region" description="Polar residues" evidence="8">
    <location>
        <begin position="425"/>
        <end position="436"/>
    </location>
</feature>
<name>A0A1X2IZR4_9FUNG</name>
<keyword evidence="4" id="KW-0597">Phosphoprotein</keyword>
<dbReference type="PANTHER" id="PTHR23065:SF7">
    <property type="entry name" value="NOSTRIN, ISOFORM H"/>
    <property type="match status" value="1"/>
</dbReference>
<proteinExistence type="predicted"/>
<feature type="region of interest" description="Disordered" evidence="8">
    <location>
        <begin position="292"/>
        <end position="313"/>
    </location>
</feature>
<feature type="region of interest" description="Disordered" evidence="8">
    <location>
        <begin position="799"/>
        <end position="907"/>
    </location>
</feature>
<dbReference type="InterPro" id="IPR027267">
    <property type="entry name" value="AH/BAR_dom_sf"/>
</dbReference>
<feature type="domain" description="F-BAR" evidence="10">
    <location>
        <begin position="11"/>
        <end position="266"/>
    </location>
</feature>
<feature type="compositionally biased region" description="Polar residues" evidence="8">
    <location>
        <begin position="924"/>
        <end position="938"/>
    </location>
</feature>
<dbReference type="SMART" id="SM00326">
    <property type="entry name" value="SH3"/>
    <property type="match status" value="1"/>
</dbReference>
<feature type="compositionally biased region" description="Low complexity" evidence="8">
    <location>
        <begin position="893"/>
        <end position="907"/>
    </location>
</feature>
<gene>
    <name evidence="11" type="ORF">BCR42DRAFT_399279</name>
</gene>
<dbReference type="InterPro" id="IPR001060">
    <property type="entry name" value="FCH_dom"/>
</dbReference>
<dbReference type="Gene3D" id="1.20.1270.60">
    <property type="entry name" value="Arfaptin homology (AH) domain/BAR domain"/>
    <property type="match status" value="1"/>
</dbReference>
<dbReference type="CDD" id="cd00174">
    <property type="entry name" value="SH3"/>
    <property type="match status" value="1"/>
</dbReference>
<feature type="compositionally biased region" description="Basic and acidic residues" evidence="8">
    <location>
        <begin position="337"/>
        <end position="347"/>
    </location>
</feature>
<comment type="subcellular location">
    <subcellularLocation>
        <location evidence="1">Cytoplasm</location>
        <location evidence="1">Cytoskeleton</location>
    </subcellularLocation>
</comment>
<dbReference type="InterPro" id="IPR031160">
    <property type="entry name" value="F_BAR_dom"/>
</dbReference>
<dbReference type="PANTHER" id="PTHR23065">
    <property type="entry name" value="PROLINE-SERINE-THREONINE PHOSPHATASE INTERACTING PROTEIN 1"/>
    <property type="match status" value="1"/>
</dbReference>
<evidence type="ECO:0000259" key="10">
    <source>
        <dbReference type="PROSITE" id="PS51741"/>
    </source>
</evidence>
<feature type="compositionally biased region" description="Polar residues" evidence="8">
    <location>
        <begin position="604"/>
        <end position="620"/>
    </location>
</feature>
<feature type="compositionally biased region" description="Polar residues" evidence="8">
    <location>
        <begin position="297"/>
        <end position="306"/>
    </location>
</feature>
<evidence type="ECO:0000256" key="6">
    <source>
        <dbReference type="PROSITE-ProRule" id="PRU00192"/>
    </source>
</evidence>
<evidence type="ECO:0000256" key="7">
    <source>
        <dbReference type="PROSITE-ProRule" id="PRU01077"/>
    </source>
</evidence>
<dbReference type="PROSITE" id="PS51741">
    <property type="entry name" value="F_BAR"/>
    <property type="match status" value="1"/>
</dbReference>
<reference evidence="11 12" key="1">
    <citation type="submission" date="2016-07" db="EMBL/GenBank/DDBJ databases">
        <title>Pervasive Adenine N6-methylation of Active Genes in Fungi.</title>
        <authorList>
            <consortium name="DOE Joint Genome Institute"/>
            <person name="Mondo S.J."/>
            <person name="Dannebaum R.O."/>
            <person name="Kuo R.C."/>
            <person name="Labutti K."/>
            <person name="Haridas S."/>
            <person name="Kuo A."/>
            <person name="Salamov A."/>
            <person name="Ahrendt S.R."/>
            <person name="Lipzen A."/>
            <person name="Sullivan W."/>
            <person name="Andreopoulos W.B."/>
            <person name="Clum A."/>
            <person name="Lindquist E."/>
            <person name="Daum C."/>
            <person name="Ramamoorthy G.K."/>
            <person name="Gryganskyi A."/>
            <person name="Culley D."/>
            <person name="Magnuson J.K."/>
            <person name="James T.Y."/>
            <person name="O'Malley M.A."/>
            <person name="Stajich J.E."/>
            <person name="Spatafora J.W."/>
            <person name="Visel A."/>
            <person name="Grigoriev I.V."/>
        </authorList>
    </citation>
    <scope>NUCLEOTIDE SEQUENCE [LARGE SCALE GENOMIC DNA]</scope>
    <source>
        <strain evidence="11 12">NRRL 1336</strain>
    </source>
</reference>
<sequence>MAASVKPPLTLQFADAFWDEQYYGVDVIDQRITNAKQTCEEIKKLYEIRSQMEGEYGDRLLKLSQLIVGQDDDGTLAESLSHIPSALETTARAHMDLAQQLLHHLQSPLDNFIKEQGEIYAAKHRRIQDKIKTRKVSYEHMVKTKDDYTSKCARLKEIYRYLEEYTASPDEQRQAEADRDACLETIRLAEQEYRQSIDTYNNHTMLWMDDWRSTCDIYQQLEEKRIRFIRSSLWAFANMMSSVYIVDDQCCERIRTALELTDVDKDILAFVEKHGTGKVLPEFAEFEDALPHMSPVHDSNSDQQHGSIEIKDLPTLPVTAINKDEDLSEHITPIQHNDVEGTSDRSVQRQSQQQQELHSVPPNSLDDPTAHKQPTENGTSTIQPQENAAHQQMSTPSQDRSINDSKPPNTPQPAGLASTIDTKRPSSIKSFESGGQQLRFKPVPNPAFAARNKENQSSSPSMENANKKKPQSPDNNTEYDNDQQLAELISTAALVAAGNDDEIDHHKRTAMTENTKDIAKNDDAIHLSDDESEDSYNIPVRPPPKNEKWVISSIRRPQMVPVRSTNAHLFDGTPSTRASMIRSSIAIADVNVEQQQWQQQQQQHNQSTVPNDQHSSPLQQEESHEVGTSAKMNRPHPALKIDIPNKNETKAAAQEAIAAGRAHTQNIPHPTQQQSYSHPQQQQQQQHQQHQQQQQQQQQNDTGGIRPPPWQQEGTSSTPQHQHSYNQYETSHHEHRYSQQQHMYGQPQQQQGGGGGLHRYGSVSGPRVAPEIITTDLDNDNTNGKMGKNGNEFSKFMKGVLKSNDDPNTKPTGSALPQELSASTSANKKDKSGRFSLGIFGNKKDKDKRNQKDGRDSMMQRTPPPGDVLISGPPGGGPVVMPGDTNTMHSYYNNNNNTNSINNGRPNGAMATSSTVIATTQPIDESNNIPNVSGHSLDQQQQQQPNGVPTGISTLQPVDSLDDRNQLSDGTPIMHYARAIWSFTATIPLEMTFSAGDRLAIVKKQADGWWDAELQGSNKSRGLVPGNYMEME</sequence>
<organism evidence="11 12">
    <name type="scientific">Absidia repens</name>
    <dbReference type="NCBI Taxonomy" id="90262"/>
    <lineage>
        <taxon>Eukaryota</taxon>
        <taxon>Fungi</taxon>
        <taxon>Fungi incertae sedis</taxon>
        <taxon>Mucoromycota</taxon>
        <taxon>Mucoromycotina</taxon>
        <taxon>Mucoromycetes</taxon>
        <taxon>Mucorales</taxon>
        <taxon>Cunninghamellaceae</taxon>
        <taxon>Absidia</taxon>
    </lineage>
</organism>
<feature type="compositionally biased region" description="Low complexity" evidence="8">
    <location>
        <begin position="672"/>
        <end position="699"/>
    </location>
</feature>
<feature type="compositionally biased region" description="Polar residues" evidence="8">
    <location>
        <begin position="455"/>
        <end position="464"/>
    </location>
</feature>
<feature type="region of interest" description="Disordered" evidence="8">
    <location>
        <begin position="924"/>
        <end position="951"/>
    </location>
</feature>
<dbReference type="PROSITE" id="PS50002">
    <property type="entry name" value="SH3"/>
    <property type="match status" value="1"/>
</dbReference>
<dbReference type="GO" id="GO:0005886">
    <property type="term" value="C:plasma membrane"/>
    <property type="evidence" value="ECO:0007669"/>
    <property type="project" value="TreeGrafter"/>
</dbReference>
<accession>A0A1X2IZR4</accession>
<dbReference type="SMART" id="SM00055">
    <property type="entry name" value="FCH"/>
    <property type="match status" value="1"/>
</dbReference>
<dbReference type="GO" id="GO:0030036">
    <property type="term" value="P:actin cytoskeleton organization"/>
    <property type="evidence" value="ECO:0007669"/>
    <property type="project" value="UniProtKB-ARBA"/>
</dbReference>
<keyword evidence="5" id="KW-0206">Cytoskeleton</keyword>
<feature type="compositionally biased region" description="Low complexity" evidence="8">
    <location>
        <begin position="739"/>
        <end position="750"/>
    </location>
</feature>
<feature type="region of interest" description="Disordered" evidence="8">
    <location>
        <begin position="337"/>
        <end position="479"/>
    </location>
</feature>
<evidence type="ECO:0000313" key="12">
    <source>
        <dbReference type="Proteomes" id="UP000193560"/>
    </source>
</evidence>
<evidence type="ECO:0000259" key="9">
    <source>
        <dbReference type="PROSITE" id="PS50002"/>
    </source>
</evidence>
<evidence type="ECO:0000256" key="3">
    <source>
        <dbReference type="ARBA" id="ARBA00022490"/>
    </source>
</evidence>
<feature type="domain" description="SH3" evidence="9">
    <location>
        <begin position="972"/>
        <end position="1032"/>
    </location>
</feature>
<keyword evidence="3" id="KW-0963">Cytoplasm</keyword>
<dbReference type="GO" id="GO:0030864">
    <property type="term" value="C:cortical actin cytoskeleton"/>
    <property type="evidence" value="ECO:0007669"/>
    <property type="project" value="UniProtKB-ARBA"/>
</dbReference>
<feature type="region of interest" description="Disordered" evidence="8">
    <location>
        <begin position="773"/>
        <end position="792"/>
    </location>
</feature>
<dbReference type="InterPro" id="IPR001452">
    <property type="entry name" value="SH3_domain"/>
</dbReference>
<dbReference type="Pfam" id="PF00018">
    <property type="entry name" value="SH3_1"/>
    <property type="match status" value="1"/>
</dbReference>
<feature type="compositionally biased region" description="Polar residues" evidence="8">
    <location>
        <begin position="712"/>
        <end position="729"/>
    </location>
</feature>
<keyword evidence="12" id="KW-1185">Reference proteome</keyword>
<dbReference type="Proteomes" id="UP000193560">
    <property type="component" value="Unassembled WGS sequence"/>
</dbReference>
<evidence type="ECO:0000256" key="1">
    <source>
        <dbReference type="ARBA" id="ARBA00004245"/>
    </source>
</evidence>
<feature type="compositionally biased region" description="Basic and acidic residues" evidence="8">
    <location>
        <begin position="842"/>
        <end position="858"/>
    </location>
</feature>
<dbReference type="Pfam" id="PF00611">
    <property type="entry name" value="FCH"/>
    <property type="match status" value="1"/>
</dbReference>
<evidence type="ECO:0000256" key="8">
    <source>
        <dbReference type="SAM" id="MobiDB-lite"/>
    </source>
</evidence>
<protein>
    <recommendedName>
        <fullName evidence="13">SH3 domain-containing protein</fullName>
    </recommendedName>
</protein>
<dbReference type="EMBL" id="MCGE01000001">
    <property type="protein sequence ID" value="ORZ25051.1"/>
    <property type="molecule type" value="Genomic_DNA"/>
</dbReference>
<evidence type="ECO:0000256" key="2">
    <source>
        <dbReference type="ARBA" id="ARBA00022443"/>
    </source>
</evidence>
<dbReference type="SUPFAM" id="SSF103657">
    <property type="entry name" value="BAR/IMD domain-like"/>
    <property type="match status" value="1"/>
</dbReference>
<dbReference type="OrthoDB" id="27823at2759"/>
<evidence type="ECO:0008006" key="13">
    <source>
        <dbReference type="Google" id="ProtNLM"/>
    </source>
</evidence>
<dbReference type="GO" id="GO:0032153">
    <property type="term" value="C:cell division site"/>
    <property type="evidence" value="ECO:0007669"/>
    <property type="project" value="TreeGrafter"/>
</dbReference>
<keyword evidence="2 6" id="KW-0728">SH3 domain</keyword>
<dbReference type="SUPFAM" id="SSF50044">
    <property type="entry name" value="SH3-domain"/>
    <property type="match status" value="1"/>
</dbReference>
<dbReference type="Gene3D" id="2.30.30.40">
    <property type="entry name" value="SH3 Domains"/>
    <property type="match status" value="1"/>
</dbReference>